<comment type="caution">
    <text evidence="3">The sequence shown here is derived from an EMBL/GenBank/DDBJ whole genome shotgun (WGS) entry which is preliminary data.</text>
</comment>
<dbReference type="EMBL" id="AGNL01018475">
    <property type="protein sequence ID" value="EJK63033.1"/>
    <property type="molecule type" value="Genomic_DNA"/>
</dbReference>
<feature type="compositionally biased region" description="Polar residues" evidence="2">
    <location>
        <begin position="422"/>
        <end position="435"/>
    </location>
</feature>
<feature type="compositionally biased region" description="Basic and acidic residues" evidence="2">
    <location>
        <begin position="555"/>
        <end position="566"/>
    </location>
</feature>
<feature type="region of interest" description="Disordered" evidence="2">
    <location>
        <begin position="205"/>
        <end position="230"/>
    </location>
</feature>
<feature type="compositionally biased region" description="Basic and acidic residues" evidence="2">
    <location>
        <begin position="683"/>
        <end position="693"/>
    </location>
</feature>
<dbReference type="OrthoDB" id="10689807at2759"/>
<evidence type="ECO:0000313" key="3">
    <source>
        <dbReference type="EMBL" id="EJK63033.1"/>
    </source>
</evidence>
<feature type="compositionally biased region" description="Low complexity" evidence="2">
    <location>
        <begin position="77"/>
        <end position="89"/>
    </location>
</feature>
<feature type="compositionally biased region" description="Basic and acidic residues" evidence="2">
    <location>
        <begin position="207"/>
        <end position="221"/>
    </location>
</feature>
<evidence type="ECO:0000256" key="2">
    <source>
        <dbReference type="SAM" id="MobiDB-lite"/>
    </source>
</evidence>
<feature type="region of interest" description="Disordered" evidence="2">
    <location>
        <begin position="35"/>
        <end position="105"/>
    </location>
</feature>
<name>K0SA51_THAOC</name>
<feature type="compositionally biased region" description="Polar residues" evidence="2">
    <location>
        <begin position="90"/>
        <end position="102"/>
    </location>
</feature>
<gene>
    <name evidence="3" type="ORF">THAOC_16331</name>
</gene>
<sequence>MVSNSVAIARQLMMSSPTIGGGAIDISSSLPVNGNLHPLKSHRGSNTKPKKITFDESANCPSTPCTRRKRHSPGTSPPQSISPRRSSTTGAAQHQTPLSQFSLPRRHYASTSLKSPEVDNESGCSLSISISVAETNLDDKENCPCASASSPPIERIKSQLARNKLRRQNVASFDYKRAFIPETMSSNKRCKVELAPRIPASSGLLKECNKGKKSSLEESKRRTSSTQQKQRAIMKNALHLMKTSTDEESTISGGESSIRSSSTFSRRWLSQNRMRISNVHSDISVFSVSPMKNEVKAYSGSIRIHNEELLKAPTSFPSVSNTLDSYIGTIKETASSIGPPQFHNTVAKAKANCTRSPSEDETMSSQSSKSSERYIRRDSIGEHKRLIDRTPSKLEESEENDDSDDNARDVLTPLPPGKPQLHRTQPSPLLSEGATSLAPSFTTSMVTSTVTSGGGEDLFNVLLKTFDNGMESETDGVDDDTKKDHESPTTSYKPPADLPNTDRRSLSFAPPARNLERGSHACHKVRPVRGPKTARKKKRARSLGVTPKTSHKTRRQDESSEASDHDDAANLSFLASALVATSMLASSPFPVKGEEVASSVETETLRRTSPLGGSLPVAYTSTNEVRGYDTIGATECRTTPRCDPMAMALEAEMLTPIRHQHSPVTSNRRAGTPKYDIFRALADDKTSTRKSSDGESPIEEGSIGEIASFDRRLSSLERRFNGSTLDAYSKCRQQDPAIPDVTKSKGSDEEVSKLRQRVILLEKLLGYDRSNDGDRLFEKRIASLQERLCITAKRLEEETKLKVGLQAEMEATRDNHQKVEAHLKEKAALVERDLENEMASQKRLRDQVRCLTKDVKGRESERRKMQVELDACVRDNKGLRLKLLSFTGKEELKQVTLSSALRELKSLSEDHYLAKQLLIEERRSRQDEVASLQWSLDDISTQMLKMSETMHELQTENSQLKHEMRRMRMERERSITMLRSARGY</sequence>
<feature type="region of interest" description="Disordered" evidence="2">
    <location>
        <begin position="348"/>
        <end position="435"/>
    </location>
</feature>
<evidence type="ECO:0000313" key="4">
    <source>
        <dbReference type="Proteomes" id="UP000266841"/>
    </source>
</evidence>
<proteinExistence type="predicted"/>
<feature type="region of interest" description="Disordered" evidence="2">
    <location>
        <begin position="683"/>
        <end position="703"/>
    </location>
</feature>
<feature type="compositionally biased region" description="Basic residues" evidence="2">
    <location>
        <begin position="39"/>
        <end position="51"/>
    </location>
</feature>
<keyword evidence="1" id="KW-0175">Coiled coil</keyword>
<feature type="region of interest" description="Disordered" evidence="2">
    <location>
        <begin position="470"/>
        <end position="566"/>
    </location>
</feature>
<evidence type="ECO:0000256" key="1">
    <source>
        <dbReference type="SAM" id="Coils"/>
    </source>
</evidence>
<feature type="compositionally biased region" description="Basic residues" evidence="2">
    <location>
        <begin position="520"/>
        <end position="541"/>
    </location>
</feature>
<dbReference type="Proteomes" id="UP000266841">
    <property type="component" value="Unassembled WGS sequence"/>
</dbReference>
<dbReference type="eggNOG" id="ENOG502QZ7K">
    <property type="taxonomic scope" value="Eukaryota"/>
</dbReference>
<feature type="compositionally biased region" description="Low complexity" evidence="2">
    <location>
        <begin position="250"/>
        <end position="264"/>
    </location>
</feature>
<keyword evidence="4" id="KW-1185">Reference proteome</keyword>
<feature type="coiled-coil region" evidence="1">
    <location>
        <begin position="936"/>
        <end position="970"/>
    </location>
</feature>
<dbReference type="AlphaFoldDB" id="K0SA51"/>
<accession>K0SA51</accession>
<protein>
    <submittedName>
        <fullName evidence="3">Uncharacterized protein</fullName>
    </submittedName>
</protein>
<reference evidence="3 4" key="1">
    <citation type="journal article" date="2012" name="Genome Biol.">
        <title>Genome and low-iron response of an oceanic diatom adapted to chronic iron limitation.</title>
        <authorList>
            <person name="Lommer M."/>
            <person name="Specht M."/>
            <person name="Roy A.S."/>
            <person name="Kraemer L."/>
            <person name="Andreson R."/>
            <person name="Gutowska M.A."/>
            <person name="Wolf J."/>
            <person name="Bergner S.V."/>
            <person name="Schilhabel M.B."/>
            <person name="Klostermeier U.C."/>
            <person name="Beiko R.G."/>
            <person name="Rosenstiel P."/>
            <person name="Hippler M."/>
            <person name="Laroche J."/>
        </authorList>
    </citation>
    <scope>NUCLEOTIDE SEQUENCE [LARGE SCALE GENOMIC DNA]</scope>
    <source>
        <strain evidence="3 4">CCMP1005</strain>
    </source>
</reference>
<feature type="compositionally biased region" description="Basic and acidic residues" evidence="2">
    <location>
        <begin position="370"/>
        <end position="395"/>
    </location>
</feature>
<feature type="region of interest" description="Disordered" evidence="2">
    <location>
        <begin position="244"/>
        <end position="264"/>
    </location>
</feature>
<organism evidence="3 4">
    <name type="scientific">Thalassiosira oceanica</name>
    <name type="common">Marine diatom</name>
    <dbReference type="NCBI Taxonomy" id="159749"/>
    <lineage>
        <taxon>Eukaryota</taxon>
        <taxon>Sar</taxon>
        <taxon>Stramenopiles</taxon>
        <taxon>Ochrophyta</taxon>
        <taxon>Bacillariophyta</taxon>
        <taxon>Coscinodiscophyceae</taxon>
        <taxon>Thalassiosirophycidae</taxon>
        <taxon>Thalassiosirales</taxon>
        <taxon>Thalassiosiraceae</taxon>
        <taxon>Thalassiosira</taxon>
    </lineage>
</organism>